<gene>
    <name evidence="1" type="ORF">BJ963_001537</name>
</gene>
<dbReference type="EMBL" id="JACCBJ010000001">
    <property type="protein sequence ID" value="NYD74018.1"/>
    <property type="molecule type" value="Genomic_DNA"/>
</dbReference>
<protein>
    <submittedName>
        <fullName evidence="1">Uncharacterized protein</fullName>
    </submittedName>
</protein>
<sequence>MNAGASWPTDILRAARPTEESPLIDSKVETWMPEIDLVAEVRA</sequence>
<dbReference type="RefSeq" id="WP_269457906.1">
    <property type="nucleotide sequence ID" value="NZ_BAAAPX010000001.1"/>
</dbReference>
<comment type="caution">
    <text evidence="1">The sequence shown here is derived from an EMBL/GenBank/DDBJ whole genome shotgun (WGS) entry which is preliminary data.</text>
</comment>
<keyword evidence="2" id="KW-1185">Reference proteome</keyword>
<dbReference type="AlphaFoldDB" id="A0A852SXZ1"/>
<evidence type="ECO:0000313" key="1">
    <source>
        <dbReference type="EMBL" id="NYD74018.1"/>
    </source>
</evidence>
<proteinExistence type="predicted"/>
<name>A0A852SXZ1_9MICO</name>
<reference evidence="1 2" key="1">
    <citation type="submission" date="2020-07" db="EMBL/GenBank/DDBJ databases">
        <title>Sequencing the genomes of 1000 actinobacteria strains.</title>
        <authorList>
            <person name="Klenk H.-P."/>
        </authorList>
    </citation>
    <scope>NUCLEOTIDE SEQUENCE [LARGE SCALE GENOMIC DNA]</scope>
    <source>
        <strain evidence="1 2">DSM 23871</strain>
    </source>
</reference>
<dbReference type="Proteomes" id="UP000589620">
    <property type="component" value="Unassembled WGS sequence"/>
</dbReference>
<evidence type="ECO:0000313" key="2">
    <source>
        <dbReference type="Proteomes" id="UP000589620"/>
    </source>
</evidence>
<accession>A0A852SXZ1</accession>
<organism evidence="1 2">
    <name type="scientific">Leifsonia soli</name>
    <dbReference type="NCBI Taxonomy" id="582665"/>
    <lineage>
        <taxon>Bacteria</taxon>
        <taxon>Bacillati</taxon>
        <taxon>Actinomycetota</taxon>
        <taxon>Actinomycetes</taxon>
        <taxon>Micrococcales</taxon>
        <taxon>Microbacteriaceae</taxon>
        <taxon>Leifsonia</taxon>
    </lineage>
</organism>